<keyword evidence="2" id="KW-1185">Reference proteome</keyword>
<reference evidence="1 2" key="1">
    <citation type="submission" date="2020-06" db="EMBL/GenBank/DDBJ databases">
        <title>Complete genome of Azosprillum oryzae KACC14407.</title>
        <authorList>
            <person name="Kim M."/>
            <person name="Park Y.-J."/>
            <person name="Shin J.-H."/>
        </authorList>
    </citation>
    <scope>NUCLEOTIDE SEQUENCE [LARGE SCALE GENOMIC DNA]</scope>
    <source>
        <strain evidence="1 2">KACC 14407</strain>
        <plasmid evidence="1 2">unnamed5</plasmid>
    </source>
</reference>
<keyword evidence="1" id="KW-0614">Plasmid</keyword>
<evidence type="ECO:0000313" key="1">
    <source>
        <dbReference type="EMBL" id="QKS53586.1"/>
    </source>
</evidence>
<evidence type="ECO:0000313" key="2">
    <source>
        <dbReference type="Proteomes" id="UP000509702"/>
    </source>
</evidence>
<name>A0A6N1APF6_9PROT</name>
<organism evidence="1 2">
    <name type="scientific">Azospirillum oryzae</name>
    <dbReference type="NCBI Taxonomy" id="286727"/>
    <lineage>
        <taxon>Bacteria</taxon>
        <taxon>Pseudomonadati</taxon>
        <taxon>Pseudomonadota</taxon>
        <taxon>Alphaproteobacteria</taxon>
        <taxon>Rhodospirillales</taxon>
        <taxon>Azospirillaceae</taxon>
        <taxon>Azospirillum</taxon>
    </lineage>
</organism>
<geneLocation type="plasmid" evidence="1 2">
    <name>unnamed5</name>
</geneLocation>
<dbReference type="RefSeq" id="WP_149200579.1">
    <property type="nucleotide sequence ID" value="NZ_BSOV01000046.1"/>
</dbReference>
<proteinExistence type="predicted"/>
<sequence>MPRKTPKENEIEKWENGLPWLFQARAGEWIEGNGAYPKQIRLMTEEHIKNAISLVKTSGPIFENRDCKYKTTQEHYEKVANEKIRQLEGELFFRINGYNKP</sequence>
<protein>
    <submittedName>
        <fullName evidence="1">Uncharacterized protein</fullName>
    </submittedName>
</protein>
<dbReference type="KEGG" id="aoz:HUE56_24125"/>
<dbReference type="AlphaFoldDB" id="A0A6N1APF6"/>
<dbReference type="Proteomes" id="UP000509702">
    <property type="component" value="Plasmid unnamed5"/>
</dbReference>
<gene>
    <name evidence="1" type="ORF">HUE56_24125</name>
</gene>
<accession>A0A6N1APF6</accession>
<dbReference type="EMBL" id="CP054620">
    <property type="protein sequence ID" value="QKS53586.1"/>
    <property type="molecule type" value="Genomic_DNA"/>
</dbReference>